<dbReference type="SMART" id="SM00880">
    <property type="entry name" value="CHAD"/>
    <property type="match status" value="1"/>
</dbReference>
<dbReference type="RefSeq" id="WP_089011133.1">
    <property type="nucleotide sequence ID" value="NZ_LT607754.1"/>
</dbReference>
<protein>
    <submittedName>
        <fullName evidence="3">CHAD domain-containing protein</fullName>
    </submittedName>
</protein>
<dbReference type="PROSITE" id="PS51708">
    <property type="entry name" value="CHAD"/>
    <property type="match status" value="1"/>
</dbReference>
<accession>A0A1C5H716</accession>
<dbReference type="OrthoDB" id="9777271at2"/>
<dbReference type="PROSITE" id="PS51707">
    <property type="entry name" value="CYTH"/>
    <property type="match status" value="1"/>
</dbReference>
<keyword evidence="4" id="KW-1185">Reference proteome</keyword>
<feature type="domain" description="CYTH" evidence="1">
    <location>
        <begin position="4"/>
        <end position="200"/>
    </location>
</feature>
<proteinExistence type="predicted"/>
<dbReference type="Gene3D" id="2.40.320.10">
    <property type="entry name" value="Hypothetical Protein Pfu-838710-001"/>
    <property type="match status" value="1"/>
</dbReference>
<dbReference type="SMART" id="SM01118">
    <property type="entry name" value="CYTH"/>
    <property type="match status" value="1"/>
</dbReference>
<dbReference type="CDD" id="cd07374">
    <property type="entry name" value="CYTH-like_Pase"/>
    <property type="match status" value="1"/>
</dbReference>
<reference evidence="4" key="1">
    <citation type="submission" date="2016-06" db="EMBL/GenBank/DDBJ databases">
        <authorList>
            <person name="Varghese N."/>
            <person name="Submissions Spin"/>
        </authorList>
    </citation>
    <scope>NUCLEOTIDE SEQUENCE [LARGE SCALE GENOMIC DNA]</scope>
    <source>
        <strain evidence="4">DSM 43819</strain>
    </source>
</reference>
<dbReference type="Pfam" id="PF05235">
    <property type="entry name" value="CHAD"/>
    <property type="match status" value="1"/>
</dbReference>
<dbReference type="PANTHER" id="PTHR39339:SF1">
    <property type="entry name" value="CHAD DOMAIN-CONTAINING PROTEIN"/>
    <property type="match status" value="1"/>
</dbReference>
<dbReference type="InterPro" id="IPR023577">
    <property type="entry name" value="CYTH_domain"/>
</dbReference>
<evidence type="ECO:0000313" key="4">
    <source>
        <dbReference type="Proteomes" id="UP000198221"/>
    </source>
</evidence>
<dbReference type="InterPro" id="IPR033469">
    <property type="entry name" value="CYTH-like_dom_sf"/>
</dbReference>
<dbReference type="AlphaFoldDB" id="A0A1C5H716"/>
<dbReference type="InterPro" id="IPR007899">
    <property type="entry name" value="CHAD_dom"/>
</dbReference>
<organism evidence="3 4">
    <name type="scientific">Micromonospora inositola</name>
    <dbReference type="NCBI Taxonomy" id="47865"/>
    <lineage>
        <taxon>Bacteria</taxon>
        <taxon>Bacillati</taxon>
        <taxon>Actinomycetota</taxon>
        <taxon>Actinomycetes</taxon>
        <taxon>Micromonosporales</taxon>
        <taxon>Micromonosporaceae</taxon>
        <taxon>Micromonospora</taxon>
    </lineage>
</organism>
<evidence type="ECO:0000259" key="1">
    <source>
        <dbReference type="PROSITE" id="PS51707"/>
    </source>
</evidence>
<dbReference type="Proteomes" id="UP000198221">
    <property type="component" value="Chromosome I"/>
</dbReference>
<name>A0A1C5H716_9ACTN</name>
<feature type="domain" description="CHAD" evidence="2">
    <location>
        <begin position="202"/>
        <end position="495"/>
    </location>
</feature>
<evidence type="ECO:0000313" key="3">
    <source>
        <dbReference type="EMBL" id="SCG41826.1"/>
    </source>
</evidence>
<dbReference type="EMBL" id="LT607754">
    <property type="protein sequence ID" value="SCG41826.1"/>
    <property type="molecule type" value="Genomic_DNA"/>
</dbReference>
<dbReference type="Gene3D" id="1.40.20.10">
    <property type="entry name" value="CHAD domain"/>
    <property type="match status" value="1"/>
</dbReference>
<evidence type="ECO:0000259" key="2">
    <source>
        <dbReference type="PROSITE" id="PS51708"/>
    </source>
</evidence>
<sequence>MATVVERERKYSGDEGFRLPDLTGCGGVTTVSDATALDLDAIYLDTADLRLARSGFALRRRSGGHDAGWHLKVGSAGGDRTEYQFPAGADDADPPAELVALFRAASRGQPVAPAARITTRRVERRLLDERGGVLAEVAEDTVEGRDLVTGERQAWREIEVELVDGDDALLDAVDARLRAAGARPVPVSKSHRALATRLAVPTATPDPGAAPVLDYALAQRDALIANHPGAIGGDEDAVHDVRVAVRRLRSTLRTFRGLWDRRESEWLRTELRWLGTQLGPVRDTQVMAARLTDAVHAEPADLVLGPVAARISARFAADLATALDELGAALDADRYPGLLTRLDALLEGPTARTVDARWVARRVRRAVSRADDRLDRALAGDHPHGADPDVALHEARKAYKAARYAVEVREPAVGKPAGALVDRLRDLQDLLGAHQDSVVTREVLRRQALRAYADGENTFTYGVLHARQAALAGRDVPAVIRARDRARRRKLRRWLKG</sequence>
<dbReference type="Pfam" id="PF01928">
    <property type="entry name" value="CYTH"/>
    <property type="match status" value="1"/>
</dbReference>
<dbReference type="SUPFAM" id="SSF55154">
    <property type="entry name" value="CYTH-like phosphatases"/>
    <property type="match status" value="1"/>
</dbReference>
<dbReference type="PANTHER" id="PTHR39339">
    <property type="entry name" value="SLR1444 PROTEIN"/>
    <property type="match status" value="1"/>
</dbReference>
<gene>
    <name evidence="3" type="ORF">GA0070613_0919</name>
</gene>
<dbReference type="InterPro" id="IPR038186">
    <property type="entry name" value="CHAD_dom_sf"/>
</dbReference>